<dbReference type="InterPro" id="IPR055346">
    <property type="entry name" value="Fe-S_cluster_assembly_SufBD"/>
</dbReference>
<dbReference type="InterPro" id="IPR045595">
    <property type="entry name" value="SufBD_N"/>
</dbReference>
<name>A0A160V7C0_9ZZZZ</name>
<dbReference type="InterPro" id="IPR037284">
    <property type="entry name" value="SUF_FeS_clus_asmbl_SufBD_sf"/>
</dbReference>
<dbReference type="AlphaFoldDB" id="A0A160V7C0"/>
<proteinExistence type="predicted"/>
<evidence type="ECO:0000259" key="1">
    <source>
        <dbReference type="Pfam" id="PF01458"/>
    </source>
</evidence>
<sequence>MTIATAKFAQYFADFQSLSQGPGAGDPAWLKDLRDNAWAKFNETGFPTARRGNERWKYTNVGPIAKADFFSPERITSANGLKSLAPSYKIDGSAVYDLVYVDGRYSAELSSPANGANGVTADSMASITSENRSGLESQVGRYAPYNDDAFAALNTAFLHDGAYINIPDGRAVPVVVRLSYITAGGAAPKVTHPRTLIVAGKNTDVTVVESYVGPKDTEYFTNAVTEFSLADGARIDHYRLLLEGEKAFHVGTSRVKQEKDSSFNSASFALGTALARNDLQVLLDGPGAYCSLNGLYLTADNQHIDNLISIDHAQPHCTSRLNYKGILDGRSRAVFGGEVMVRRDAQKSDAEQTDKNLILSKLAEVDSKPSLLIYADDVKCNHGATAGHIDADTLFYLRSRGLDLDAASRMLVHAFASEIIDKVRPEPLRDYLDDLFSAAIPDKSLPFAGVK</sequence>
<dbReference type="InterPro" id="IPR011542">
    <property type="entry name" value="SUF_FeS_clus_asmbl_SufD"/>
</dbReference>
<feature type="domain" description="SUF system FeS cluster assembly SufBD N-terminal" evidence="2">
    <location>
        <begin position="10"/>
        <end position="175"/>
    </location>
</feature>
<dbReference type="SUPFAM" id="SSF101960">
    <property type="entry name" value="Stabilizer of iron transporter SufD"/>
    <property type="match status" value="1"/>
</dbReference>
<dbReference type="Pfam" id="PF19295">
    <property type="entry name" value="SufBD_N"/>
    <property type="match status" value="1"/>
</dbReference>
<dbReference type="EMBL" id="FAXA01000128">
    <property type="protein sequence ID" value="CUV01756.1"/>
    <property type="molecule type" value="Genomic_DNA"/>
</dbReference>
<gene>
    <name evidence="3" type="ORF">MGWOODY_Clf1637</name>
</gene>
<feature type="domain" description="SUF system FeS cluster assembly SufBD core" evidence="1">
    <location>
        <begin position="187"/>
        <end position="415"/>
    </location>
</feature>
<dbReference type="NCBIfam" id="TIGR01981">
    <property type="entry name" value="sufD"/>
    <property type="match status" value="1"/>
</dbReference>
<dbReference type="InterPro" id="IPR000825">
    <property type="entry name" value="SUF_FeS_clus_asmbl_SufBD_core"/>
</dbReference>
<protein>
    <submittedName>
        <fullName evidence="3">Iron-sulfur cluster assembly protein SufD</fullName>
    </submittedName>
</protein>
<dbReference type="PANTHER" id="PTHR43575:SF1">
    <property type="entry name" value="PROTEIN ABCI7, CHLOROPLASTIC"/>
    <property type="match status" value="1"/>
</dbReference>
<dbReference type="Pfam" id="PF01458">
    <property type="entry name" value="SUFBD_core"/>
    <property type="match status" value="1"/>
</dbReference>
<reference evidence="3" key="1">
    <citation type="submission" date="2015-10" db="EMBL/GenBank/DDBJ databases">
        <authorList>
            <person name="Gilbert D.G."/>
        </authorList>
    </citation>
    <scope>NUCLEOTIDE SEQUENCE</scope>
</reference>
<evidence type="ECO:0000313" key="3">
    <source>
        <dbReference type="EMBL" id="CUV01756.1"/>
    </source>
</evidence>
<accession>A0A160V7C0</accession>
<organism evidence="3">
    <name type="scientific">hydrothermal vent metagenome</name>
    <dbReference type="NCBI Taxonomy" id="652676"/>
    <lineage>
        <taxon>unclassified sequences</taxon>
        <taxon>metagenomes</taxon>
        <taxon>ecological metagenomes</taxon>
    </lineage>
</organism>
<dbReference type="GO" id="GO:0016226">
    <property type="term" value="P:iron-sulfur cluster assembly"/>
    <property type="evidence" value="ECO:0007669"/>
    <property type="project" value="InterPro"/>
</dbReference>
<evidence type="ECO:0000259" key="2">
    <source>
        <dbReference type="Pfam" id="PF19295"/>
    </source>
</evidence>
<dbReference type="PANTHER" id="PTHR43575">
    <property type="entry name" value="PROTEIN ABCI7, CHLOROPLASTIC"/>
    <property type="match status" value="1"/>
</dbReference>